<comment type="caution">
    <text evidence="3">The sequence shown here is derived from an EMBL/GenBank/DDBJ whole genome shotgun (WGS) entry which is preliminary data.</text>
</comment>
<feature type="non-terminal residue" evidence="3">
    <location>
        <position position="175"/>
    </location>
</feature>
<dbReference type="Proteomes" id="UP001194696">
    <property type="component" value="Unassembled WGS sequence"/>
</dbReference>
<reference evidence="3 4" key="1">
    <citation type="journal article" date="2020" name="Fungal Divers.">
        <title>Resolving the Mortierellaceae phylogeny through synthesis of multi-gene phylogenetics and phylogenomics.</title>
        <authorList>
            <person name="Vandepol N."/>
            <person name="Liber J."/>
            <person name="Desiro A."/>
            <person name="Na H."/>
            <person name="Kennedy M."/>
            <person name="Barry K."/>
            <person name="Grigoriev I.V."/>
            <person name="Miller A.N."/>
            <person name="O'Donnell K."/>
            <person name="Stajich J.E."/>
            <person name="Bonito G."/>
        </authorList>
    </citation>
    <scope>NUCLEOTIDE SEQUENCE [LARGE SCALE GENOMIC DNA]</scope>
    <source>
        <strain evidence="3 4">AD045</strain>
    </source>
</reference>
<keyword evidence="1" id="KW-0479">Metal-binding</keyword>
<sequence length="175" mass="19117">RKNGQPGKTLADTYKAVGKYGAPNRYRESTFDDKIREKNLLAASVPASDVKEVGGTKIPVAQYQEFRKDFPDGSLKDLEVAELTNMFEAWTLASMEETTPAGRTALTVARMTPSVARRVFGSTSLAKHITVRDAPEVHASRHTMHGNGSEPAMTCHKCGAAGHMMSRCPLVKCYT</sequence>
<keyword evidence="4" id="KW-1185">Reference proteome</keyword>
<evidence type="ECO:0000259" key="2">
    <source>
        <dbReference type="PROSITE" id="PS50158"/>
    </source>
</evidence>
<feature type="non-terminal residue" evidence="3">
    <location>
        <position position="1"/>
    </location>
</feature>
<feature type="domain" description="CCHC-type" evidence="2">
    <location>
        <begin position="155"/>
        <end position="169"/>
    </location>
</feature>
<evidence type="ECO:0000313" key="3">
    <source>
        <dbReference type="EMBL" id="KAG0268985.1"/>
    </source>
</evidence>
<keyword evidence="1" id="KW-0863">Zinc-finger</keyword>
<evidence type="ECO:0000313" key="4">
    <source>
        <dbReference type="Proteomes" id="UP001194696"/>
    </source>
</evidence>
<accession>A0ABQ7JGQ0</accession>
<proteinExistence type="predicted"/>
<keyword evidence="1" id="KW-0862">Zinc</keyword>
<dbReference type="Pfam" id="PF00098">
    <property type="entry name" value="zf-CCHC"/>
    <property type="match status" value="1"/>
</dbReference>
<name>A0ABQ7JGQ0_9FUNG</name>
<dbReference type="PROSITE" id="PS50158">
    <property type="entry name" value="ZF_CCHC"/>
    <property type="match status" value="1"/>
</dbReference>
<evidence type="ECO:0000256" key="1">
    <source>
        <dbReference type="PROSITE-ProRule" id="PRU00047"/>
    </source>
</evidence>
<dbReference type="InterPro" id="IPR001878">
    <property type="entry name" value="Znf_CCHC"/>
</dbReference>
<organism evidence="3 4">
    <name type="scientific">Linnemannia gamsii</name>
    <dbReference type="NCBI Taxonomy" id="64522"/>
    <lineage>
        <taxon>Eukaryota</taxon>
        <taxon>Fungi</taxon>
        <taxon>Fungi incertae sedis</taxon>
        <taxon>Mucoromycota</taxon>
        <taxon>Mortierellomycotina</taxon>
        <taxon>Mortierellomycetes</taxon>
        <taxon>Mortierellales</taxon>
        <taxon>Mortierellaceae</taxon>
        <taxon>Linnemannia</taxon>
    </lineage>
</organism>
<dbReference type="EMBL" id="JAAAIM010003191">
    <property type="protein sequence ID" value="KAG0268985.1"/>
    <property type="molecule type" value="Genomic_DNA"/>
</dbReference>
<protein>
    <recommendedName>
        <fullName evidence="2">CCHC-type domain-containing protein</fullName>
    </recommendedName>
</protein>
<gene>
    <name evidence="3" type="ORF">BGZ96_006574</name>
</gene>